<evidence type="ECO:0000313" key="3">
    <source>
        <dbReference type="EMBL" id="KAJ6247286.1"/>
    </source>
</evidence>
<evidence type="ECO:0000313" key="4">
    <source>
        <dbReference type="Proteomes" id="UP001150062"/>
    </source>
</evidence>
<dbReference type="EMBL" id="JAOAOG010000127">
    <property type="protein sequence ID" value="KAJ6247286.1"/>
    <property type="molecule type" value="Genomic_DNA"/>
</dbReference>
<sequence>MNQKQKQQEKEKEKEKEIFQIYAEKSMPITAYDIKWLGDSGKFVLLGMGISGQGSFTVNEVVKGKKIRIIKTYQQSASIKCGSIGMSEISSRKLAVGDFSGNFGIWDLDEGRRTPIMRVQGAHTTMINSISCAGGGDEYSGYGSPEVCTGGHDGAVKLWDVRQKQKPIFQYAASSQTSDDCWSVALGSAHDNTNRLLASGHESGAIHLWDLRNTSVPLIDETTNQGVCSLSFDEVSKPAKSLLATCVNSTIAVLQIKDHEMVKKDVSQSVGESWLTIWHGEWTQYTNTKNQNNNKSTFALSDSDGVVHLVKKEGKSFEFLHSQALSSQAIPSFSIHPQNPSAFAFTSFDTKARISYCSLFD</sequence>
<protein>
    <submittedName>
        <fullName evidence="3">Wd repeat-containing protein</fullName>
    </submittedName>
</protein>
<keyword evidence="2" id="KW-0677">Repeat</keyword>
<gene>
    <name evidence="3" type="ORF">M0813_18813</name>
</gene>
<evidence type="ECO:0000256" key="2">
    <source>
        <dbReference type="ARBA" id="ARBA00022737"/>
    </source>
</evidence>
<keyword evidence="1" id="KW-0853">WD repeat</keyword>
<dbReference type="InterPro" id="IPR001680">
    <property type="entry name" value="WD40_rpt"/>
</dbReference>
<evidence type="ECO:0000256" key="1">
    <source>
        <dbReference type="ARBA" id="ARBA00022574"/>
    </source>
</evidence>
<dbReference type="Proteomes" id="UP001150062">
    <property type="component" value="Unassembled WGS sequence"/>
</dbReference>
<keyword evidence="4" id="KW-1185">Reference proteome</keyword>
<dbReference type="SUPFAM" id="SSF50978">
    <property type="entry name" value="WD40 repeat-like"/>
    <property type="match status" value="1"/>
</dbReference>
<proteinExistence type="predicted"/>
<dbReference type="InterPro" id="IPR015943">
    <property type="entry name" value="WD40/YVTN_repeat-like_dom_sf"/>
</dbReference>
<name>A0ABQ8YRV6_9EUKA</name>
<dbReference type="InterPro" id="IPR036322">
    <property type="entry name" value="WD40_repeat_dom_sf"/>
</dbReference>
<organism evidence="3 4">
    <name type="scientific">Anaeramoeba flamelloides</name>
    <dbReference type="NCBI Taxonomy" id="1746091"/>
    <lineage>
        <taxon>Eukaryota</taxon>
        <taxon>Metamonada</taxon>
        <taxon>Anaeramoebidae</taxon>
        <taxon>Anaeramoeba</taxon>
    </lineage>
</organism>
<accession>A0ABQ8YRV6</accession>
<dbReference type="SMART" id="SM00320">
    <property type="entry name" value="WD40"/>
    <property type="match status" value="3"/>
</dbReference>
<dbReference type="Gene3D" id="2.130.10.10">
    <property type="entry name" value="YVTN repeat-like/Quinoprotein amine dehydrogenase"/>
    <property type="match status" value="1"/>
</dbReference>
<comment type="caution">
    <text evidence="3">The sequence shown here is derived from an EMBL/GenBank/DDBJ whole genome shotgun (WGS) entry which is preliminary data.</text>
</comment>
<reference evidence="3" key="1">
    <citation type="submission" date="2022-08" db="EMBL/GenBank/DDBJ databases">
        <title>Novel sulfate-reducing endosymbionts in the free-living metamonad Anaeramoeba.</title>
        <authorList>
            <person name="Jerlstrom-Hultqvist J."/>
            <person name="Cepicka I."/>
            <person name="Gallot-Lavallee L."/>
            <person name="Salas-Leiva D."/>
            <person name="Curtis B.A."/>
            <person name="Zahonova K."/>
            <person name="Pipaliya S."/>
            <person name="Dacks J."/>
            <person name="Roger A.J."/>
        </authorList>
    </citation>
    <scope>NUCLEOTIDE SEQUENCE</scope>
    <source>
        <strain evidence="3">Schooner1</strain>
    </source>
</reference>
<dbReference type="PANTHER" id="PTHR10971">
    <property type="entry name" value="MRNA EXPORT FACTOR AND BUB3"/>
    <property type="match status" value="1"/>
</dbReference>